<organism evidence="1 2">
    <name type="scientific">Deinococcus humi</name>
    <dbReference type="NCBI Taxonomy" id="662880"/>
    <lineage>
        <taxon>Bacteria</taxon>
        <taxon>Thermotogati</taxon>
        <taxon>Deinococcota</taxon>
        <taxon>Deinococci</taxon>
        <taxon>Deinococcales</taxon>
        <taxon>Deinococcaceae</taxon>
        <taxon>Deinococcus</taxon>
    </lineage>
</organism>
<protein>
    <submittedName>
        <fullName evidence="1">Uncharacterized protein</fullName>
    </submittedName>
</protein>
<dbReference type="Proteomes" id="UP000552709">
    <property type="component" value="Unassembled WGS sequence"/>
</dbReference>
<keyword evidence="2" id="KW-1185">Reference proteome</keyword>
<dbReference type="RefSeq" id="WP_184129374.1">
    <property type="nucleotide sequence ID" value="NZ_JACHFL010000003.1"/>
</dbReference>
<comment type="caution">
    <text evidence="1">The sequence shown here is derived from an EMBL/GenBank/DDBJ whole genome shotgun (WGS) entry which is preliminary data.</text>
</comment>
<accession>A0A7W8JUZ7</accession>
<evidence type="ECO:0000313" key="1">
    <source>
        <dbReference type="EMBL" id="MBB5362448.1"/>
    </source>
</evidence>
<reference evidence="1 2" key="1">
    <citation type="submission" date="2020-08" db="EMBL/GenBank/DDBJ databases">
        <title>Genomic Encyclopedia of Type Strains, Phase IV (KMG-IV): sequencing the most valuable type-strain genomes for metagenomic binning, comparative biology and taxonomic classification.</title>
        <authorList>
            <person name="Goeker M."/>
        </authorList>
    </citation>
    <scope>NUCLEOTIDE SEQUENCE [LARGE SCALE GENOMIC DNA]</scope>
    <source>
        <strain evidence="1 2">DSM 27939</strain>
    </source>
</reference>
<evidence type="ECO:0000313" key="2">
    <source>
        <dbReference type="Proteomes" id="UP000552709"/>
    </source>
</evidence>
<proteinExistence type="predicted"/>
<name>A0A7W8JUZ7_9DEIO</name>
<sequence length="54" mass="6179">MMPSDVDALMDIFTEDMDFGDKEEKEAFALSLRSTFISTDVWLTDPENAYDLNP</sequence>
<dbReference type="EMBL" id="JACHFL010000003">
    <property type="protein sequence ID" value="MBB5362448.1"/>
    <property type="molecule type" value="Genomic_DNA"/>
</dbReference>
<gene>
    <name evidence="1" type="ORF">HNQ08_001543</name>
</gene>
<dbReference type="AlphaFoldDB" id="A0A7W8JUZ7"/>